<dbReference type="PANTHER" id="PTHR33121">
    <property type="entry name" value="CYCLIC DI-GMP PHOSPHODIESTERASE PDEF"/>
    <property type="match status" value="1"/>
</dbReference>
<dbReference type="SMART" id="SM00052">
    <property type="entry name" value="EAL"/>
    <property type="match status" value="1"/>
</dbReference>
<evidence type="ECO:0000313" key="3">
    <source>
        <dbReference type="Proteomes" id="UP001165652"/>
    </source>
</evidence>
<protein>
    <submittedName>
        <fullName evidence="2">EAL domain-containing protein</fullName>
    </submittedName>
</protein>
<dbReference type="PROSITE" id="PS50883">
    <property type="entry name" value="EAL"/>
    <property type="match status" value="1"/>
</dbReference>
<name>A0ABT5JDL8_RHOTP</name>
<evidence type="ECO:0000259" key="1">
    <source>
        <dbReference type="PROSITE" id="PS50883"/>
    </source>
</evidence>
<dbReference type="Gene3D" id="3.20.20.450">
    <property type="entry name" value="EAL domain"/>
    <property type="match status" value="1"/>
</dbReference>
<gene>
    <name evidence="2" type="ORF">PQJ73_15825</name>
</gene>
<dbReference type="CDD" id="cd01948">
    <property type="entry name" value="EAL"/>
    <property type="match status" value="1"/>
</dbReference>
<organism evidence="2 3">
    <name type="scientific">Rhodoplanes tepidamans</name>
    <name type="common">Rhodoplanes cryptolactis</name>
    <dbReference type="NCBI Taxonomy" id="200616"/>
    <lineage>
        <taxon>Bacteria</taxon>
        <taxon>Pseudomonadati</taxon>
        <taxon>Pseudomonadota</taxon>
        <taxon>Alphaproteobacteria</taxon>
        <taxon>Hyphomicrobiales</taxon>
        <taxon>Nitrobacteraceae</taxon>
        <taxon>Rhodoplanes</taxon>
    </lineage>
</organism>
<comment type="caution">
    <text evidence="2">The sequence shown here is derived from an EMBL/GenBank/DDBJ whole genome shotgun (WGS) entry which is preliminary data.</text>
</comment>
<dbReference type="InterPro" id="IPR001633">
    <property type="entry name" value="EAL_dom"/>
</dbReference>
<dbReference type="Pfam" id="PF00563">
    <property type="entry name" value="EAL"/>
    <property type="match status" value="1"/>
</dbReference>
<dbReference type="PANTHER" id="PTHR33121:SF70">
    <property type="entry name" value="SIGNALING PROTEIN YKOW"/>
    <property type="match status" value="1"/>
</dbReference>
<proteinExistence type="predicted"/>
<reference evidence="2" key="2">
    <citation type="submission" date="2023-02" db="EMBL/GenBank/DDBJ databases">
        <authorList>
            <person name="Rayyan A."/>
            <person name="Meyer T."/>
            <person name="Kyndt J.A."/>
        </authorList>
    </citation>
    <scope>NUCLEOTIDE SEQUENCE</scope>
    <source>
        <strain evidence="2">DSM 9987</strain>
    </source>
</reference>
<dbReference type="SUPFAM" id="SSF141868">
    <property type="entry name" value="EAL domain-like"/>
    <property type="match status" value="1"/>
</dbReference>
<dbReference type="RefSeq" id="WP_272778004.1">
    <property type="nucleotide sequence ID" value="NZ_JAQQLI010000024.1"/>
</dbReference>
<reference evidence="2" key="1">
    <citation type="journal article" date="2023" name="Microbiol Resour">
        <title>Genome Sequences of Rhodoplanes serenus and Two Thermotolerant Strains, Rhodoplanes tepidamans and 'Rhodoplanes cryptolactis,' Further Refine the Genus.</title>
        <authorList>
            <person name="Rayyan A.A."/>
            <person name="Kyndt J.A."/>
        </authorList>
    </citation>
    <scope>NUCLEOTIDE SEQUENCE</scope>
    <source>
        <strain evidence="2">DSM 9987</strain>
    </source>
</reference>
<sequence length="287" mass="30370">MTSEPTQTGARGGTGGAATAGRIGVAEALRETWLELWYQPKIDLRKKCLAGAEALARIRHPELGVLLPGRFLPGLDEAGLVELAEYALVSALADWSVFRAAGFNLRLAVNVPVHVLGRLPIAAIVAAHRPDGADWPGLMVEVTEDQIVRDIRRAQAIAAELRDSGITVSIDDFGAGYSSFSSLRELAFAEIKLNHSFVKDCATDATNAAICQTAIDLAHRFGSAAVAEGIESLADLQALQIMGCDYGQGVLLAPPMPKDRFLGLLQQRSNRPQGGADHPDGLAAASA</sequence>
<dbReference type="EMBL" id="JAQQLI010000024">
    <property type="protein sequence ID" value="MDC7787160.1"/>
    <property type="molecule type" value="Genomic_DNA"/>
</dbReference>
<accession>A0ABT5JDL8</accession>
<keyword evidence="3" id="KW-1185">Reference proteome</keyword>
<evidence type="ECO:0000313" key="2">
    <source>
        <dbReference type="EMBL" id="MDC7787160.1"/>
    </source>
</evidence>
<feature type="domain" description="EAL" evidence="1">
    <location>
        <begin position="18"/>
        <end position="269"/>
    </location>
</feature>
<dbReference type="Proteomes" id="UP001165652">
    <property type="component" value="Unassembled WGS sequence"/>
</dbReference>
<dbReference type="InterPro" id="IPR050706">
    <property type="entry name" value="Cyclic-di-GMP_PDE-like"/>
</dbReference>
<dbReference type="InterPro" id="IPR035919">
    <property type="entry name" value="EAL_sf"/>
</dbReference>